<reference evidence="1 2" key="1">
    <citation type="submission" date="2024-02" db="EMBL/GenBank/DDBJ databases">
        <title>High-quality chromosome-scale genome assembly of Pensacola bahiagrass (Paspalum notatum Flugge var. saurae).</title>
        <authorList>
            <person name="Vega J.M."/>
            <person name="Podio M."/>
            <person name="Orjuela J."/>
            <person name="Siena L.A."/>
            <person name="Pessino S.C."/>
            <person name="Combes M.C."/>
            <person name="Mariac C."/>
            <person name="Albertini E."/>
            <person name="Pupilli F."/>
            <person name="Ortiz J.P.A."/>
            <person name="Leblanc O."/>
        </authorList>
    </citation>
    <scope>NUCLEOTIDE SEQUENCE [LARGE SCALE GENOMIC DNA]</scope>
    <source>
        <strain evidence="1">R1</strain>
        <tissue evidence="1">Leaf</tissue>
    </source>
</reference>
<dbReference type="Proteomes" id="UP001341281">
    <property type="component" value="Chromosome 04"/>
</dbReference>
<dbReference type="EMBL" id="CP144748">
    <property type="protein sequence ID" value="WVZ72069.1"/>
    <property type="molecule type" value="Genomic_DNA"/>
</dbReference>
<gene>
    <name evidence="1" type="ORF">U9M48_020585</name>
</gene>
<proteinExistence type="predicted"/>
<accession>A0AAQ3THR4</accession>
<sequence>MYHHHKKSKGKEASCGIMQAFRLLPLGEKFHLPLLLSKSWVPAFVHCSLCSGPPSVLTASLVERLLRTLSSPTAAAALSKHPSGSCLMQVFAMALEHYGICTTVWQKWKERLQAPSLCFKDVLTLEFLSICIPG</sequence>
<name>A0AAQ3THR4_PASNO</name>
<dbReference type="AlphaFoldDB" id="A0AAQ3THR4"/>
<protein>
    <submittedName>
        <fullName evidence="1">Uncharacterized protein</fullName>
    </submittedName>
</protein>
<evidence type="ECO:0000313" key="1">
    <source>
        <dbReference type="EMBL" id="WVZ72069.1"/>
    </source>
</evidence>
<keyword evidence="2" id="KW-1185">Reference proteome</keyword>
<organism evidence="1 2">
    <name type="scientific">Paspalum notatum var. saurae</name>
    <dbReference type="NCBI Taxonomy" id="547442"/>
    <lineage>
        <taxon>Eukaryota</taxon>
        <taxon>Viridiplantae</taxon>
        <taxon>Streptophyta</taxon>
        <taxon>Embryophyta</taxon>
        <taxon>Tracheophyta</taxon>
        <taxon>Spermatophyta</taxon>
        <taxon>Magnoliopsida</taxon>
        <taxon>Liliopsida</taxon>
        <taxon>Poales</taxon>
        <taxon>Poaceae</taxon>
        <taxon>PACMAD clade</taxon>
        <taxon>Panicoideae</taxon>
        <taxon>Andropogonodae</taxon>
        <taxon>Paspaleae</taxon>
        <taxon>Paspalinae</taxon>
        <taxon>Paspalum</taxon>
    </lineage>
</organism>
<evidence type="ECO:0000313" key="2">
    <source>
        <dbReference type="Proteomes" id="UP001341281"/>
    </source>
</evidence>